<protein>
    <submittedName>
        <fullName evidence="2">Uncharacterized protein</fullName>
    </submittedName>
</protein>
<evidence type="ECO:0000313" key="2">
    <source>
        <dbReference type="EMBL" id="KAG7661487.1"/>
    </source>
</evidence>
<feature type="compositionally biased region" description="Polar residues" evidence="1">
    <location>
        <begin position="1"/>
        <end position="11"/>
    </location>
</feature>
<feature type="compositionally biased region" description="Basic and acidic residues" evidence="1">
    <location>
        <begin position="379"/>
        <end position="388"/>
    </location>
</feature>
<organism evidence="2 3">
    <name type="scientific">[Candida] subhashii</name>
    <dbReference type="NCBI Taxonomy" id="561895"/>
    <lineage>
        <taxon>Eukaryota</taxon>
        <taxon>Fungi</taxon>
        <taxon>Dikarya</taxon>
        <taxon>Ascomycota</taxon>
        <taxon>Saccharomycotina</taxon>
        <taxon>Pichiomycetes</taxon>
        <taxon>Debaryomycetaceae</taxon>
        <taxon>Spathaspora</taxon>
    </lineage>
</organism>
<feature type="compositionally biased region" description="Polar residues" evidence="1">
    <location>
        <begin position="40"/>
        <end position="54"/>
    </location>
</feature>
<feature type="region of interest" description="Disordered" evidence="1">
    <location>
        <begin position="1"/>
        <end position="98"/>
    </location>
</feature>
<comment type="caution">
    <text evidence="2">The sequence shown here is derived from an EMBL/GenBank/DDBJ whole genome shotgun (WGS) entry which is preliminary data.</text>
</comment>
<name>A0A8J5UJ04_9ASCO</name>
<reference evidence="2 3" key="1">
    <citation type="journal article" date="2021" name="DNA Res.">
        <title>Genome analysis of Candida subhashii reveals its hybrid nature and dual mitochondrial genome conformations.</title>
        <authorList>
            <person name="Mixao V."/>
            <person name="Hegedusova E."/>
            <person name="Saus E."/>
            <person name="Pryszcz L.P."/>
            <person name="Cillingova A."/>
            <person name="Nosek J."/>
            <person name="Gabaldon T."/>
        </authorList>
    </citation>
    <scope>NUCLEOTIDE SEQUENCE [LARGE SCALE GENOMIC DNA]</scope>
    <source>
        <strain evidence="2 3">CBS 10753</strain>
    </source>
</reference>
<feature type="compositionally biased region" description="Acidic residues" evidence="1">
    <location>
        <begin position="263"/>
        <end position="274"/>
    </location>
</feature>
<keyword evidence="3" id="KW-1185">Reference proteome</keyword>
<feature type="compositionally biased region" description="Low complexity" evidence="1">
    <location>
        <begin position="63"/>
        <end position="96"/>
    </location>
</feature>
<dbReference type="Proteomes" id="UP000694255">
    <property type="component" value="Unassembled WGS sequence"/>
</dbReference>
<feature type="compositionally biased region" description="Polar residues" evidence="1">
    <location>
        <begin position="215"/>
        <end position="242"/>
    </location>
</feature>
<dbReference type="RefSeq" id="XP_049261720.1">
    <property type="nucleotide sequence ID" value="XM_049409091.1"/>
</dbReference>
<evidence type="ECO:0000256" key="1">
    <source>
        <dbReference type="SAM" id="MobiDB-lite"/>
    </source>
</evidence>
<accession>A0A8J5UJ04</accession>
<feature type="compositionally biased region" description="Basic residues" evidence="1">
    <location>
        <begin position="389"/>
        <end position="406"/>
    </location>
</feature>
<feature type="region of interest" description="Disordered" evidence="1">
    <location>
        <begin position="454"/>
        <end position="494"/>
    </location>
</feature>
<proteinExistence type="predicted"/>
<feature type="compositionally biased region" description="Basic and acidic residues" evidence="1">
    <location>
        <begin position="275"/>
        <end position="291"/>
    </location>
</feature>
<feature type="compositionally biased region" description="Basic and acidic residues" evidence="1">
    <location>
        <begin position="411"/>
        <end position="437"/>
    </location>
</feature>
<feature type="compositionally biased region" description="Polar residues" evidence="1">
    <location>
        <begin position="295"/>
        <end position="309"/>
    </location>
</feature>
<feature type="compositionally biased region" description="Pro residues" evidence="1">
    <location>
        <begin position="355"/>
        <end position="364"/>
    </location>
</feature>
<dbReference type="AlphaFoldDB" id="A0A8J5UJ04"/>
<dbReference type="EMBL" id="JAGSYN010000219">
    <property type="protein sequence ID" value="KAG7661487.1"/>
    <property type="molecule type" value="Genomic_DNA"/>
</dbReference>
<feature type="region of interest" description="Disordered" evidence="1">
    <location>
        <begin position="215"/>
        <end position="441"/>
    </location>
</feature>
<evidence type="ECO:0000313" key="3">
    <source>
        <dbReference type="Proteomes" id="UP000694255"/>
    </source>
</evidence>
<gene>
    <name evidence="2" type="ORF">J8A68_005065</name>
</gene>
<sequence length="526" mass="58694">MSDDFLNSSPSRIDPLLYNYVGDGKSKQQRPQPQPQTQPSVLTTPGPTKGTPVSQVIKPPYIQNQQAPPTVQFQQQTSSQAPIPQPTSSTSAQPPALAFPPSASKFYAQQTNLTGWTPLISKTYSNEQILSFNSTPYNSKKLLQNNISNNNSTTGSTTGSVSNLQTQLNNLTPFNEKTIHYSDFFMDSPLAVGNTPIRELQTITPSKFRIINNNTNIGGSAQKNLLQDPTKTATKRSITQLDTPPRQPHKLSIITKAPHPDENETDEDSDEEEQRDEREKGDPKRNNDSKKYYLQTPSKNVLSDITNAPQLRYETPAKQKLHPPSSPTTIIQSDEEDDDNNIGGGGRRKNNPRSQEPPPSPTPVVVPIKLEPIMGVFSERNKSQEPHEKRKGSSKHRSKSKGHKKIPSSSGDDKSYIKEEIKEEPKGNSRTRNKEKMQAGMNKFQIIFTDVNTLKKKSSKDQQQDLLKPQNKASSTHPPHQPPPPNHHDHSMNITREHSIMSTQNTNTRVDWSVWSKLLADVDCGL</sequence>
<dbReference type="OrthoDB" id="4086586at2759"/>
<dbReference type="GeneID" id="73471865"/>
<feature type="compositionally biased region" description="Low complexity" evidence="1">
    <location>
        <begin position="29"/>
        <end position="39"/>
    </location>
</feature>